<dbReference type="Proteomes" id="UP001607302">
    <property type="component" value="Unassembled WGS sequence"/>
</dbReference>
<accession>A0ABD1ZW62</accession>
<reference evidence="2 3" key="1">
    <citation type="journal article" date="2024" name="Ann. Entomol. Soc. Am.">
        <title>Genomic analyses of the southern and eastern yellowjacket wasps (Hymenoptera: Vespidae) reveal evolutionary signatures of social life.</title>
        <authorList>
            <person name="Catto M.A."/>
            <person name="Caine P.B."/>
            <person name="Orr S.E."/>
            <person name="Hunt B.G."/>
            <person name="Goodisman M.A.D."/>
        </authorList>
    </citation>
    <scope>NUCLEOTIDE SEQUENCE [LARGE SCALE GENOMIC DNA]</scope>
    <source>
        <strain evidence="2">233</strain>
        <tissue evidence="2">Head and thorax</tissue>
    </source>
</reference>
<proteinExistence type="predicted"/>
<sequence>MQTVQRAEATTQRRRSEATEAKAKCEGETRKQEKGERLEKQAGRAKGKLQRELFARRKREKRV</sequence>
<evidence type="ECO:0000256" key="1">
    <source>
        <dbReference type="SAM" id="MobiDB-lite"/>
    </source>
</evidence>
<organism evidence="2 3">
    <name type="scientific">Vespula squamosa</name>
    <name type="common">Southern yellow jacket</name>
    <name type="synonym">Wasp</name>
    <dbReference type="NCBI Taxonomy" id="30214"/>
    <lineage>
        <taxon>Eukaryota</taxon>
        <taxon>Metazoa</taxon>
        <taxon>Ecdysozoa</taxon>
        <taxon>Arthropoda</taxon>
        <taxon>Hexapoda</taxon>
        <taxon>Insecta</taxon>
        <taxon>Pterygota</taxon>
        <taxon>Neoptera</taxon>
        <taxon>Endopterygota</taxon>
        <taxon>Hymenoptera</taxon>
        <taxon>Apocrita</taxon>
        <taxon>Aculeata</taxon>
        <taxon>Vespoidea</taxon>
        <taxon>Vespidae</taxon>
        <taxon>Vespinae</taxon>
        <taxon>Vespula</taxon>
    </lineage>
</organism>
<dbReference type="EMBL" id="JAUDFV010000173">
    <property type="protein sequence ID" value="KAL2711775.1"/>
    <property type="molecule type" value="Genomic_DNA"/>
</dbReference>
<feature type="region of interest" description="Disordered" evidence="1">
    <location>
        <begin position="1"/>
        <end position="63"/>
    </location>
</feature>
<keyword evidence="3" id="KW-1185">Reference proteome</keyword>
<evidence type="ECO:0000313" key="2">
    <source>
        <dbReference type="EMBL" id="KAL2711775.1"/>
    </source>
</evidence>
<name>A0ABD1ZW62_VESSQ</name>
<evidence type="ECO:0000313" key="3">
    <source>
        <dbReference type="Proteomes" id="UP001607302"/>
    </source>
</evidence>
<comment type="caution">
    <text evidence="2">The sequence shown here is derived from an EMBL/GenBank/DDBJ whole genome shotgun (WGS) entry which is preliminary data.</text>
</comment>
<gene>
    <name evidence="2" type="ORF">V1478_018796</name>
</gene>
<feature type="compositionally biased region" description="Basic and acidic residues" evidence="1">
    <location>
        <begin position="14"/>
        <end position="42"/>
    </location>
</feature>
<feature type="compositionally biased region" description="Polar residues" evidence="1">
    <location>
        <begin position="1"/>
        <end position="10"/>
    </location>
</feature>
<protein>
    <submittedName>
        <fullName evidence="2">Uncharacterized protein</fullName>
    </submittedName>
</protein>
<dbReference type="AlphaFoldDB" id="A0ABD1ZW62"/>